<dbReference type="InParanoid" id="D2I0P6"/>
<protein>
    <recommendedName>
        <fullName evidence="3">Proline rich acidic protein 1</fullName>
    </recommendedName>
</protein>
<proteinExistence type="predicted"/>
<dbReference type="PANTHER" id="PTHR37861">
    <property type="entry name" value="PROLINE-RICH ACIDIC PROTEIN 1"/>
    <property type="match status" value="1"/>
</dbReference>
<feature type="region of interest" description="Disordered" evidence="1">
    <location>
        <begin position="1"/>
        <end position="44"/>
    </location>
</feature>
<organism evidence="2">
    <name type="scientific">Ailuropoda melanoleuca</name>
    <name type="common">Giant panda</name>
    <dbReference type="NCBI Taxonomy" id="9646"/>
    <lineage>
        <taxon>Eukaryota</taxon>
        <taxon>Metazoa</taxon>
        <taxon>Chordata</taxon>
        <taxon>Craniata</taxon>
        <taxon>Vertebrata</taxon>
        <taxon>Euteleostomi</taxon>
        <taxon>Mammalia</taxon>
        <taxon>Eutheria</taxon>
        <taxon>Laurasiatheria</taxon>
        <taxon>Carnivora</taxon>
        <taxon>Caniformia</taxon>
        <taxon>Ursidae</taxon>
        <taxon>Ailuropoda</taxon>
    </lineage>
</organism>
<evidence type="ECO:0000313" key="2">
    <source>
        <dbReference type="EMBL" id="EFB28065.1"/>
    </source>
</evidence>
<evidence type="ECO:0000256" key="1">
    <source>
        <dbReference type="SAM" id="MobiDB-lite"/>
    </source>
</evidence>
<dbReference type="PANTHER" id="PTHR37861:SF1">
    <property type="entry name" value="PROLINE-RICH ACIDIC PROTEIN 1"/>
    <property type="match status" value="1"/>
</dbReference>
<feature type="region of interest" description="Disordered" evidence="1">
    <location>
        <begin position="245"/>
        <end position="319"/>
    </location>
</feature>
<reference evidence="2" key="1">
    <citation type="journal article" date="2010" name="Nature">
        <title>The sequence and de novo assembly of the giant panda genome.</title>
        <authorList>
            <person name="Li R."/>
            <person name="Fan W."/>
            <person name="Tian G."/>
            <person name="Zhu H."/>
            <person name="He L."/>
            <person name="Cai J."/>
            <person name="Huang Q."/>
            <person name="Cai Q."/>
            <person name="Li B."/>
            <person name="Bai Y."/>
            <person name="Zhang Z."/>
            <person name="Zhang Y."/>
            <person name="Wang W."/>
            <person name="Li J."/>
            <person name="Wei F."/>
            <person name="Li H."/>
            <person name="Jian M."/>
            <person name="Li J."/>
            <person name="Zhang Z."/>
            <person name="Nielsen R."/>
            <person name="Li D."/>
            <person name="Gu W."/>
            <person name="Yang Z."/>
            <person name="Xuan Z."/>
            <person name="Ryder O.A."/>
            <person name="Leung F.C."/>
            <person name="Zhou Y."/>
            <person name="Cao J."/>
            <person name="Sun X."/>
            <person name="Fu Y."/>
            <person name="Fang X."/>
            <person name="Guo X."/>
            <person name="Wang B."/>
            <person name="Hou R."/>
            <person name="Shen F."/>
            <person name="Mu B."/>
            <person name="Ni P."/>
            <person name="Lin R."/>
            <person name="Qian W."/>
            <person name="Wang G."/>
            <person name="Yu C."/>
            <person name="Nie W."/>
            <person name="Wang J."/>
            <person name="Wu Z."/>
            <person name="Liang H."/>
            <person name="Min J."/>
            <person name="Wu Q."/>
            <person name="Cheng S."/>
            <person name="Ruan J."/>
            <person name="Wang M."/>
            <person name="Shi Z."/>
            <person name="Wen M."/>
            <person name="Liu B."/>
            <person name="Ren X."/>
            <person name="Zheng H."/>
            <person name="Dong D."/>
            <person name="Cook K."/>
            <person name="Shan G."/>
            <person name="Zhang H."/>
            <person name="Kosiol C."/>
            <person name="Xie X."/>
            <person name="Lu Z."/>
            <person name="Zheng H."/>
            <person name="Li Y."/>
            <person name="Steiner C.C."/>
            <person name="Lam T.T."/>
            <person name="Lin S."/>
            <person name="Zhang Q."/>
            <person name="Li G."/>
            <person name="Tian J."/>
            <person name="Gong T."/>
            <person name="Liu H."/>
            <person name="Zhang D."/>
            <person name="Fang L."/>
            <person name="Ye C."/>
            <person name="Zhang J."/>
            <person name="Hu W."/>
            <person name="Xu A."/>
            <person name="Ren Y."/>
            <person name="Zhang G."/>
            <person name="Bruford M.W."/>
            <person name="Li Q."/>
            <person name="Ma L."/>
            <person name="Guo Y."/>
            <person name="An N."/>
            <person name="Hu Y."/>
            <person name="Zheng Y."/>
            <person name="Shi Y."/>
            <person name="Li Z."/>
            <person name="Liu Q."/>
            <person name="Chen Y."/>
            <person name="Zhao J."/>
            <person name="Qu N."/>
            <person name="Zhao S."/>
            <person name="Tian F."/>
            <person name="Wang X."/>
            <person name="Wang H."/>
            <person name="Xu L."/>
            <person name="Liu X."/>
            <person name="Vinar T."/>
            <person name="Wang Y."/>
            <person name="Lam T.W."/>
            <person name="Yiu S.M."/>
            <person name="Liu S."/>
            <person name="Zhang H."/>
            <person name="Li D."/>
            <person name="Huang Y."/>
            <person name="Wang X."/>
            <person name="Yang G."/>
            <person name="Jiang Z."/>
            <person name="Wang J."/>
            <person name="Qin N."/>
            <person name="Li L."/>
            <person name="Li J."/>
            <person name="Bolund L."/>
            <person name="Kristiansen K."/>
            <person name="Wong G.K."/>
            <person name="Olson M."/>
            <person name="Zhang X."/>
            <person name="Li S."/>
            <person name="Yang H."/>
            <person name="Wang J."/>
            <person name="Wang J."/>
        </authorList>
    </citation>
    <scope>NUCLEOTIDE SEQUENCE [LARGE SCALE GENOMIC DNA]</scope>
</reference>
<accession>D2I0P6</accession>
<name>D2I0P6_AILME</name>
<feature type="compositionally biased region" description="Basic and acidic residues" evidence="1">
    <location>
        <begin position="303"/>
        <end position="319"/>
    </location>
</feature>
<dbReference type="InterPro" id="IPR027922">
    <property type="entry name" value="PRAP"/>
</dbReference>
<evidence type="ECO:0008006" key="3">
    <source>
        <dbReference type="Google" id="ProtNLM"/>
    </source>
</evidence>
<dbReference type="EMBL" id="GL193909">
    <property type="protein sequence ID" value="EFB28065.1"/>
    <property type="molecule type" value="Genomic_DNA"/>
</dbReference>
<dbReference type="Pfam" id="PF15314">
    <property type="entry name" value="PRAP"/>
    <property type="match status" value="1"/>
</dbReference>
<sequence length="319" mass="34670">MGGEAVLMDRRTDGEAGQGPLAQNAADPRVTDSHSPPPSYAATRRRTQLNGFWNWHPLPTSGTPTFQRLSQTMVPRCAEDRRSGQPSGLCKAGYLRFFRKVQAAAHPAEPPRHRQGGLRTAPPLRSEMSKVQSGPEGATVHSFKGAMDTRSTEILAPSPSPSAPKPRMLLLLVTSLVALLLAEAGSASLPQVIKTKGYSGSPEQDMEEAWGARVVETLKKDNRLMGLLVAPKLAAATWERWQGTKARAGTEDTLGHAPSPGWDPEPDRDDLYHPPPGEGEEAQEEAGLWSRALSPPRGLQGPEEDRDHIYHPRDDSWGP</sequence>
<dbReference type="AlphaFoldDB" id="D2I0P6"/>
<gene>
    <name evidence="2" type="ORF">PANDA_018786</name>
</gene>